<organism evidence="2 3">
    <name type="scientific">Purpureocillium lilacinum</name>
    <name type="common">Paecilomyces lilacinus</name>
    <dbReference type="NCBI Taxonomy" id="33203"/>
    <lineage>
        <taxon>Eukaryota</taxon>
        <taxon>Fungi</taxon>
        <taxon>Dikarya</taxon>
        <taxon>Ascomycota</taxon>
        <taxon>Pezizomycotina</taxon>
        <taxon>Sordariomycetes</taxon>
        <taxon>Hypocreomycetidae</taxon>
        <taxon>Hypocreales</taxon>
        <taxon>Ophiocordycipitaceae</taxon>
        <taxon>Purpureocillium</taxon>
    </lineage>
</organism>
<evidence type="ECO:0000313" key="2">
    <source>
        <dbReference type="EMBL" id="KAK4065017.1"/>
    </source>
</evidence>
<dbReference type="EMBL" id="JAWRVI010000439">
    <property type="protein sequence ID" value="KAK4065017.1"/>
    <property type="molecule type" value="Genomic_DNA"/>
</dbReference>
<sequence>MYSTTPKHGTGMVHSMLGFNLTDTGPRHPKQQPGYQRIPSRANGQYRRRRNPIACNFCRQRKVKRDPRQINTQPGLTLVQIRCACNRDTANGRCDNCYAKNQRCIFQPAGGYLKSPARDAFRTRNTPNPQARPELSVEPSSAYPQYYAAAREARAHPPGDRTPATSCNSSMCRPSGRETVTNQSTVFTGTKRTMFDPVRAAARELGETEKEVDTGDLDGASALVILAEGRNAMPRASVC</sequence>
<accession>A0ABR0BCA9</accession>
<name>A0ABR0BCA9_PURLI</name>
<proteinExistence type="predicted"/>
<feature type="region of interest" description="Disordered" evidence="1">
    <location>
        <begin position="155"/>
        <end position="180"/>
    </location>
</feature>
<reference evidence="2 3" key="1">
    <citation type="journal article" date="2024" name="Microbiol. Resour. Announc.">
        <title>Genome annotations for the ascomycete fungi Trichoderma harzianum, Trichoderma aggressivum, and Purpureocillium lilacinum.</title>
        <authorList>
            <person name="Beijen E.P.W."/>
            <person name="Ohm R.A."/>
        </authorList>
    </citation>
    <scope>NUCLEOTIDE SEQUENCE [LARGE SCALE GENOMIC DNA]</scope>
    <source>
        <strain evidence="2 3">CBS 150709</strain>
    </source>
</reference>
<feature type="compositionally biased region" description="Polar residues" evidence="1">
    <location>
        <begin position="163"/>
        <end position="180"/>
    </location>
</feature>
<evidence type="ECO:0000256" key="1">
    <source>
        <dbReference type="SAM" id="MobiDB-lite"/>
    </source>
</evidence>
<evidence type="ECO:0008006" key="4">
    <source>
        <dbReference type="Google" id="ProtNLM"/>
    </source>
</evidence>
<comment type="caution">
    <text evidence="2">The sequence shown here is derived from an EMBL/GenBank/DDBJ whole genome shotgun (WGS) entry which is preliminary data.</text>
</comment>
<dbReference type="Proteomes" id="UP001287286">
    <property type="component" value="Unassembled WGS sequence"/>
</dbReference>
<gene>
    <name evidence="2" type="ORF">Purlil1_14074</name>
</gene>
<keyword evidence="3" id="KW-1185">Reference proteome</keyword>
<evidence type="ECO:0000313" key="3">
    <source>
        <dbReference type="Proteomes" id="UP001287286"/>
    </source>
</evidence>
<protein>
    <recommendedName>
        <fullName evidence="4">Zn(2)-C6 fungal-type domain-containing protein</fullName>
    </recommendedName>
</protein>